<keyword evidence="2" id="KW-1185">Reference proteome</keyword>
<dbReference type="EMBL" id="WVTD01000001">
    <property type="protein sequence ID" value="MYL96394.1"/>
    <property type="molecule type" value="Genomic_DNA"/>
</dbReference>
<protein>
    <submittedName>
        <fullName evidence="1">Uncharacterized protein</fullName>
    </submittedName>
</protein>
<dbReference type="AlphaFoldDB" id="A0A7X4GDP4"/>
<dbReference type="Proteomes" id="UP000465810">
    <property type="component" value="Unassembled WGS sequence"/>
</dbReference>
<proteinExistence type="predicted"/>
<reference evidence="1 2" key="1">
    <citation type="submission" date="2019-12" db="EMBL/GenBank/DDBJ databases">
        <authorList>
            <person name="Feng G."/>
            <person name="Zhu H."/>
        </authorList>
    </citation>
    <scope>NUCLEOTIDE SEQUENCE [LARGE SCALE GENOMIC DNA]</scope>
    <source>
        <strain evidence="1 2">FGD1</strain>
    </source>
</reference>
<evidence type="ECO:0000313" key="2">
    <source>
        <dbReference type="Proteomes" id="UP000465810"/>
    </source>
</evidence>
<gene>
    <name evidence="1" type="ORF">GR702_01215</name>
</gene>
<organism evidence="1 2">
    <name type="scientific">Novosphingobium silvae</name>
    <dbReference type="NCBI Taxonomy" id="2692619"/>
    <lineage>
        <taxon>Bacteria</taxon>
        <taxon>Pseudomonadati</taxon>
        <taxon>Pseudomonadota</taxon>
        <taxon>Alphaproteobacteria</taxon>
        <taxon>Sphingomonadales</taxon>
        <taxon>Sphingomonadaceae</taxon>
        <taxon>Novosphingobium</taxon>
    </lineage>
</organism>
<dbReference type="RefSeq" id="WP_160984125.1">
    <property type="nucleotide sequence ID" value="NZ_WVTD01000001.1"/>
</dbReference>
<sequence>MNTNITGGLSRPKTKTFIHHNAALRAAARIDGAGLLTREDLRHLVAEMVD</sequence>
<name>A0A7X4GDP4_9SPHN</name>
<evidence type="ECO:0000313" key="1">
    <source>
        <dbReference type="EMBL" id="MYL96394.1"/>
    </source>
</evidence>
<comment type="caution">
    <text evidence="1">The sequence shown here is derived from an EMBL/GenBank/DDBJ whole genome shotgun (WGS) entry which is preliminary data.</text>
</comment>
<accession>A0A7X4GDP4</accession>